<evidence type="ECO:0000313" key="12">
    <source>
        <dbReference type="Proteomes" id="UP000245119"/>
    </source>
</evidence>
<keyword evidence="7" id="KW-0675">Receptor</keyword>
<dbReference type="GO" id="GO:0005886">
    <property type="term" value="C:plasma membrane"/>
    <property type="evidence" value="ECO:0007669"/>
    <property type="project" value="TreeGrafter"/>
</dbReference>
<comment type="subcellular location">
    <subcellularLocation>
        <location evidence="1">Membrane</location>
        <topology evidence="1">Multi-pass membrane protein</topology>
    </subcellularLocation>
</comment>
<evidence type="ECO:0000256" key="8">
    <source>
        <dbReference type="ARBA" id="ARBA00023224"/>
    </source>
</evidence>
<organism evidence="11 12">
    <name type="scientific">Pomacea canaliculata</name>
    <name type="common">Golden apple snail</name>
    <dbReference type="NCBI Taxonomy" id="400727"/>
    <lineage>
        <taxon>Eukaryota</taxon>
        <taxon>Metazoa</taxon>
        <taxon>Spiralia</taxon>
        <taxon>Lophotrochozoa</taxon>
        <taxon>Mollusca</taxon>
        <taxon>Gastropoda</taxon>
        <taxon>Caenogastropoda</taxon>
        <taxon>Architaenioglossa</taxon>
        <taxon>Ampullarioidea</taxon>
        <taxon>Ampullariidae</taxon>
        <taxon>Pomacea</taxon>
    </lineage>
</organism>
<evidence type="ECO:0000313" key="11">
    <source>
        <dbReference type="EMBL" id="PVD23760.1"/>
    </source>
</evidence>
<proteinExistence type="predicted"/>
<dbReference type="STRING" id="400727.A0A2T7NRF7"/>
<dbReference type="EMBL" id="PZQS01000010">
    <property type="protein sequence ID" value="PVD23760.1"/>
    <property type="molecule type" value="Genomic_DNA"/>
</dbReference>
<dbReference type="Pfam" id="PF00001">
    <property type="entry name" value="7tm_1"/>
    <property type="match status" value="1"/>
</dbReference>
<dbReference type="InterPro" id="IPR000276">
    <property type="entry name" value="GPCR_Rhodpsn"/>
</dbReference>
<evidence type="ECO:0000256" key="4">
    <source>
        <dbReference type="ARBA" id="ARBA00023040"/>
    </source>
</evidence>
<sequence length="298" mass="32719">MDSFHDFSTPSTLRSLTEVTWSTHAWLPSATSGSGGGGGDGASSQNTTWTTALSMAADNVTHARTNGSDDYDYTYDYETSVSLDSLPLGEVIPVSLVYGFTLIFGLTGNALVIIVVLRNERLRSITNIFLTSLASADLVLVVFCVPIKCVAFFSFTWAFGEFLCKAVHYIQAVSMVCSVMTLTVMSVERNVAILFPLRAKYLCTRGHAQIVIAVIWVLSLAMATPVLVGQKHKEVGQVRKAYWCVREWMRPEVGMAFDVYMFVFLFLLPVSIMAAAYTGIARALWRGSALRRSMTVPS</sequence>
<gene>
    <name evidence="11" type="ORF">C0Q70_17033</name>
</gene>
<feature type="transmembrane region" description="Helical" evidence="9">
    <location>
        <begin position="166"/>
        <end position="187"/>
    </location>
</feature>
<keyword evidence="4" id="KW-0297">G-protein coupled receptor</keyword>
<dbReference type="Gene3D" id="1.20.1070.10">
    <property type="entry name" value="Rhodopsin 7-helix transmembrane proteins"/>
    <property type="match status" value="1"/>
</dbReference>
<evidence type="ECO:0000259" key="10">
    <source>
        <dbReference type="PROSITE" id="PS50262"/>
    </source>
</evidence>
<evidence type="ECO:0000256" key="2">
    <source>
        <dbReference type="ARBA" id="ARBA00022692"/>
    </source>
</evidence>
<dbReference type="AlphaFoldDB" id="A0A2T7NRF7"/>
<keyword evidence="8" id="KW-0807">Transducer</keyword>
<dbReference type="PANTHER" id="PTHR45695">
    <property type="entry name" value="LEUCOKININ RECEPTOR-RELATED"/>
    <property type="match status" value="1"/>
</dbReference>
<keyword evidence="12" id="KW-1185">Reference proteome</keyword>
<dbReference type="InterPro" id="IPR017452">
    <property type="entry name" value="GPCR_Rhodpsn_7TM"/>
</dbReference>
<evidence type="ECO:0000256" key="5">
    <source>
        <dbReference type="ARBA" id="ARBA00023136"/>
    </source>
</evidence>
<feature type="transmembrane region" description="Helical" evidence="9">
    <location>
        <begin position="96"/>
        <end position="117"/>
    </location>
</feature>
<dbReference type="PRINTS" id="PR00237">
    <property type="entry name" value="GPCRRHODOPSN"/>
</dbReference>
<evidence type="ECO:0000256" key="7">
    <source>
        <dbReference type="ARBA" id="ARBA00023170"/>
    </source>
</evidence>
<evidence type="ECO:0000256" key="6">
    <source>
        <dbReference type="ARBA" id="ARBA00023157"/>
    </source>
</evidence>
<comment type="caution">
    <text evidence="11">The sequence shown here is derived from an EMBL/GenBank/DDBJ whole genome shotgun (WGS) entry which is preliminary data.</text>
</comment>
<keyword evidence="3 9" id="KW-1133">Transmembrane helix</keyword>
<dbReference type="SUPFAM" id="SSF81321">
    <property type="entry name" value="Family A G protein-coupled receptor-like"/>
    <property type="match status" value="1"/>
</dbReference>
<evidence type="ECO:0000256" key="1">
    <source>
        <dbReference type="ARBA" id="ARBA00004141"/>
    </source>
</evidence>
<feature type="transmembrane region" description="Helical" evidence="9">
    <location>
        <begin position="138"/>
        <end position="160"/>
    </location>
</feature>
<dbReference type="PROSITE" id="PS50262">
    <property type="entry name" value="G_PROTEIN_RECEP_F1_2"/>
    <property type="match status" value="1"/>
</dbReference>
<feature type="transmembrane region" description="Helical" evidence="9">
    <location>
        <begin position="208"/>
        <end position="228"/>
    </location>
</feature>
<feature type="domain" description="G-protein coupled receptors family 1 profile" evidence="10">
    <location>
        <begin position="108"/>
        <end position="298"/>
    </location>
</feature>
<name>A0A2T7NRF7_POMCA</name>
<keyword evidence="2 9" id="KW-0812">Transmembrane</keyword>
<dbReference type="PRINTS" id="PR00663">
    <property type="entry name" value="GALANINR"/>
</dbReference>
<evidence type="ECO:0000256" key="3">
    <source>
        <dbReference type="ARBA" id="ARBA00022989"/>
    </source>
</evidence>
<dbReference type="GO" id="GO:0004930">
    <property type="term" value="F:G protein-coupled receptor activity"/>
    <property type="evidence" value="ECO:0007669"/>
    <property type="project" value="UniProtKB-KW"/>
</dbReference>
<dbReference type="Proteomes" id="UP000245119">
    <property type="component" value="Linkage Group LG10"/>
</dbReference>
<dbReference type="PANTHER" id="PTHR45695:SF15">
    <property type="entry name" value="OPSIN RH2"/>
    <property type="match status" value="1"/>
</dbReference>
<evidence type="ECO:0000256" key="9">
    <source>
        <dbReference type="SAM" id="Phobius"/>
    </source>
</evidence>
<dbReference type="InterPro" id="IPR000405">
    <property type="entry name" value="Galanin_rcpt"/>
</dbReference>
<accession>A0A2T7NRF7</accession>
<keyword evidence="5 9" id="KW-0472">Membrane</keyword>
<feature type="transmembrane region" description="Helical" evidence="9">
    <location>
        <begin position="259"/>
        <end position="285"/>
    </location>
</feature>
<keyword evidence="6" id="KW-1015">Disulfide bond</keyword>
<reference evidence="11 12" key="1">
    <citation type="submission" date="2018-04" db="EMBL/GenBank/DDBJ databases">
        <title>The genome of golden apple snail Pomacea canaliculata provides insight into stress tolerance and invasive adaptation.</title>
        <authorList>
            <person name="Liu C."/>
            <person name="Liu B."/>
            <person name="Ren Y."/>
            <person name="Zhang Y."/>
            <person name="Wang H."/>
            <person name="Li S."/>
            <person name="Jiang F."/>
            <person name="Yin L."/>
            <person name="Zhang G."/>
            <person name="Qian W."/>
            <person name="Fan W."/>
        </authorList>
    </citation>
    <scope>NUCLEOTIDE SEQUENCE [LARGE SCALE GENOMIC DNA]</scope>
    <source>
        <strain evidence="11">SZHN2017</strain>
        <tissue evidence="11">Muscle</tissue>
    </source>
</reference>
<dbReference type="OrthoDB" id="2132067at2759"/>
<protein>
    <recommendedName>
        <fullName evidence="10">G-protein coupled receptors family 1 profile domain-containing protein</fullName>
    </recommendedName>
</protein>